<dbReference type="AlphaFoldDB" id="C5FKK3"/>
<dbReference type="RefSeq" id="XP_002847538.1">
    <property type="nucleotide sequence ID" value="XM_002847492.1"/>
</dbReference>
<evidence type="ECO:0000313" key="1">
    <source>
        <dbReference type="EMBL" id="EEQ30225.1"/>
    </source>
</evidence>
<accession>C5FKK3</accession>
<gene>
    <name evidence="1" type="ORF">MCYG_03044</name>
</gene>
<evidence type="ECO:0000313" key="2">
    <source>
        <dbReference type="Proteomes" id="UP000002035"/>
    </source>
</evidence>
<dbReference type="EMBL" id="DS995703">
    <property type="protein sequence ID" value="EEQ30225.1"/>
    <property type="molecule type" value="Genomic_DNA"/>
</dbReference>
<keyword evidence="2" id="KW-1185">Reference proteome</keyword>
<sequence length="180" mass="20385">MITSRIPAATAELLIGVPLQFRNLIYQTAAGMNPYVKFPFHEIKLIRGTRPHPPHTDRQEVRNSITLQFNGAPEGPIVAHLFNDGTIKTSREMHDENNRRAAEETRLITEENKFPALQQTAARKQAEARMMSRIYAVSDNSSLSIIQKQLEKDGAQQEYRFFLLRQADARAAVAADAREN</sequence>
<dbReference type="OrthoDB" id="4203691at2759"/>
<reference evidence="2" key="1">
    <citation type="journal article" date="2012" name="MBio">
        <title>Comparative genome analysis of Trichophyton rubrum and related dermatophytes reveals candidate genes involved in infection.</title>
        <authorList>
            <person name="Martinez D.A."/>
            <person name="Oliver B.G."/>
            <person name="Graeser Y."/>
            <person name="Goldberg J.M."/>
            <person name="Li W."/>
            <person name="Martinez-Rossi N.M."/>
            <person name="Monod M."/>
            <person name="Shelest E."/>
            <person name="Barton R.C."/>
            <person name="Birch E."/>
            <person name="Brakhage A.A."/>
            <person name="Chen Z."/>
            <person name="Gurr S.J."/>
            <person name="Heiman D."/>
            <person name="Heitman J."/>
            <person name="Kosti I."/>
            <person name="Rossi A."/>
            <person name="Saif S."/>
            <person name="Samalova M."/>
            <person name="Saunders C.W."/>
            <person name="Shea T."/>
            <person name="Summerbell R.C."/>
            <person name="Xu J."/>
            <person name="Young S."/>
            <person name="Zeng Q."/>
            <person name="Birren B.W."/>
            <person name="Cuomo C.A."/>
            <person name="White T.C."/>
        </authorList>
    </citation>
    <scope>NUCLEOTIDE SEQUENCE [LARGE SCALE GENOMIC DNA]</scope>
    <source>
        <strain evidence="2">ATCC MYA-4605 / CBS 113480</strain>
    </source>
</reference>
<organism evidence="1 2">
    <name type="scientific">Arthroderma otae (strain ATCC MYA-4605 / CBS 113480)</name>
    <name type="common">Microsporum canis</name>
    <dbReference type="NCBI Taxonomy" id="554155"/>
    <lineage>
        <taxon>Eukaryota</taxon>
        <taxon>Fungi</taxon>
        <taxon>Dikarya</taxon>
        <taxon>Ascomycota</taxon>
        <taxon>Pezizomycotina</taxon>
        <taxon>Eurotiomycetes</taxon>
        <taxon>Eurotiomycetidae</taxon>
        <taxon>Onygenales</taxon>
        <taxon>Arthrodermataceae</taxon>
        <taxon>Microsporum</taxon>
    </lineage>
</organism>
<name>C5FKK3_ARTOC</name>
<protein>
    <submittedName>
        <fullName evidence="1">Uncharacterized protein</fullName>
    </submittedName>
</protein>
<dbReference type="VEuPathDB" id="FungiDB:MCYG_03044"/>
<proteinExistence type="predicted"/>
<dbReference type="eggNOG" id="ENOG502RQ7X">
    <property type="taxonomic scope" value="Eukaryota"/>
</dbReference>
<dbReference type="HOGENOM" id="CLU_1495825_0_0_1"/>
<dbReference type="OMA" id="KEHCPFT"/>
<dbReference type="GeneID" id="9225065"/>
<dbReference type="Proteomes" id="UP000002035">
    <property type="component" value="Unassembled WGS sequence"/>
</dbReference>